<proteinExistence type="predicted"/>
<dbReference type="WBParaSite" id="JU765_v2.g17523.t1">
    <property type="protein sequence ID" value="JU765_v2.g17523.t1"/>
    <property type="gene ID" value="JU765_v2.g17523"/>
</dbReference>
<evidence type="ECO:0000313" key="1">
    <source>
        <dbReference type="Proteomes" id="UP000887576"/>
    </source>
</evidence>
<protein>
    <submittedName>
        <fullName evidence="2">Uncharacterized protein</fullName>
    </submittedName>
</protein>
<sequence>MASNYREGVPVWVYVIFRKNPSSGHDKMSINISQDGPVFWNRHVIYVFCCSCHFEKHEPELLELLGRFQTRVERVCLVDKPVDYSFLPDSFFGFLASSLPNLQFVYLRELNLEHMNRATVEQLSRHRNLKKLIVHGCQSFEVLQDFHNLPQLLVVKGDIIGLKAMIGDIDPMAFETQRRSEGSVSTSSASVSDSEISVPDDAVGSPIMIDAVPNY</sequence>
<organism evidence="1 2">
    <name type="scientific">Panagrolaimus sp. JU765</name>
    <dbReference type="NCBI Taxonomy" id="591449"/>
    <lineage>
        <taxon>Eukaryota</taxon>
        <taxon>Metazoa</taxon>
        <taxon>Ecdysozoa</taxon>
        <taxon>Nematoda</taxon>
        <taxon>Chromadorea</taxon>
        <taxon>Rhabditida</taxon>
        <taxon>Tylenchina</taxon>
        <taxon>Panagrolaimomorpha</taxon>
        <taxon>Panagrolaimoidea</taxon>
        <taxon>Panagrolaimidae</taxon>
        <taxon>Panagrolaimus</taxon>
    </lineage>
</organism>
<evidence type="ECO:0000313" key="2">
    <source>
        <dbReference type="WBParaSite" id="JU765_v2.g17523.t1"/>
    </source>
</evidence>
<accession>A0AC34QLU8</accession>
<reference evidence="2" key="1">
    <citation type="submission" date="2022-11" db="UniProtKB">
        <authorList>
            <consortium name="WormBaseParasite"/>
        </authorList>
    </citation>
    <scope>IDENTIFICATION</scope>
</reference>
<dbReference type="Proteomes" id="UP000887576">
    <property type="component" value="Unplaced"/>
</dbReference>
<name>A0AC34QLU8_9BILA</name>